<organism evidence="1 2">
    <name type="scientific">Pyricularia oryzae</name>
    <name type="common">Rice blast fungus</name>
    <name type="synonym">Magnaporthe oryzae</name>
    <dbReference type="NCBI Taxonomy" id="318829"/>
    <lineage>
        <taxon>Eukaryota</taxon>
        <taxon>Fungi</taxon>
        <taxon>Dikarya</taxon>
        <taxon>Ascomycota</taxon>
        <taxon>Pezizomycotina</taxon>
        <taxon>Sordariomycetes</taxon>
        <taxon>Sordariomycetidae</taxon>
        <taxon>Magnaporthales</taxon>
        <taxon>Pyriculariaceae</taxon>
        <taxon>Pyricularia</taxon>
    </lineage>
</organism>
<gene>
    <name evidence="1" type="ORF">PoMZ_06356</name>
</gene>
<accession>A0A4V1C7V0</accession>
<evidence type="ECO:0000313" key="1">
    <source>
        <dbReference type="EMBL" id="QBZ64658.1"/>
    </source>
</evidence>
<reference evidence="1 2" key="1">
    <citation type="journal article" date="2019" name="Mol. Biol. Evol.">
        <title>Blast fungal genomes show frequent chromosomal changes, gene gains and losses, and effector gene turnover.</title>
        <authorList>
            <person name="Gomez Luciano L.B."/>
            <person name="Jason Tsai I."/>
            <person name="Chuma I."/>
            <person name="Tosa Y."/>
            <person name="Chen Y.H."/>
            <person name="Li J.Y."/>
            <person name="Li M.Y."/>
            <person name="Jade Lu M.Y."/>
            <person name="Nakayashiki H."/>
            <person name="Li W.H."/>
        </authorList>
    </citation>
    <scope>NUCLEOTIDE SEQUENCE [LARGE SCALE GENOMIC DNA]</scope>
    <source>
        <strain evidence="1">MZ5-1-6</strain>
    </source>
</reference>
<dbReference type="Proteomes" id="UP000294847">
    <property type="component" value="Chromosome 6"/>
</dbReference>
<evidence type="ECO:0000313" key="2">
    <source>
        <dbReference type="Proteomes" id="UP000294847"/>
    </source>
</evidence>
<proteinExistence type="predicted"/>
<dbReference type="EMBL" id="CP034209">
    <property type="protein sequence ID" value="QBZ64658.1"/>
    <property type="molecule type" value="Genomic_DNA"/>
</dbReference>
<protein>
    <submittedName>
        <fullName evidence="1">Uncharacterized protein</fullName>
    </submittedName>
</protein>
<name>A0A4V1C7V0_PYROR</name>
<dbReference type="AlphaFoldDB" id="A0A4V1C7V0"/>
<sequence>MWMGGASGNTTYGRHAGGLNGGLTRLHHGIVYSLPYGRAQIVPFLAPIFTLAFADSPIPGQEYIQYKTSS</sequence>